<comment type="caution">
    <text evidence="1">The sequence shown here is derived from an EMBL/GenBank/DDBJ whole genome shotgun (WGS) entry which is preliminary data.</text>
</comment>
<name>R0E1T3_RALPI</name>
<organism evidence="1 2">
    <name type="scientific">Ralstonia pickettii OR214</name>
    <dbReference type="NCBI Taxonomy" id="1264675"/>
    <lineage>
        <taxon>Bacteria</taxon>
        <taxon>Pseudomonadati</taxon>
        <taxon>Pseudomonadota</taxon>
        <taxon>Betaproteobacteria</taxon>
        <taxon>Burkholderiales</taxon>
        <taxon>Burkholderiaceae</taxon>
        <taxon>Ralstonia</taxon>
    </lineage>
</organism>
<sequence length="62" mass="6629">MNDAEALAVGTEAVEEALNRNGDNKVLAAEDLKNQASADGRLKEALKRVGVLELQSEQAVKH</sequence>
<dbReference type="AlphaFoldDB" id="R0E1T3"/>
<reference evidence="1 2" key="1">
    <citation type="journal article" date="2013" name="Genome Announc.">
        <title>Draft Genome Sequence for Ralstonia sp. Strain OR214, a Bacterium with Potential for Bioremediation.</title>
        <authorList>
            <person name="Utturkar S.M."/>
            <person name="Bollmann A."/>
            <person name="Brzoska R.M."/>
            <person name="Klingeman D.M."/>
            <person name="Epstein S.E."/>
            <person name="Palumbo A.V."/>
            <person name="Brown S.D."/>
        </authorList>
    </citation>
    <scope>NUCLEOTIDE SEQUENCE [LARGE SCALE GENOMIC DNA]</scope>
    <source>
        <strain evidence="1 2">OR214</strain>
    </source>
</reference>
<dbReference type="Proteomes" id="UP000013280">
    <property type="component" value="Unassembled WGS sequence"/>
</dbReference>
<evidence type="ECO:0000313" key="1">
    <source>
        <dbReference type="EMBL" id="ENZ79598.1"/>
    </source>
</evidence>
<gene>
    <name evidence="1" type="ORF">OR214_00014</name>
</gene>
<evidence type="ECO:0000313" key="2">
    <source>
        <dbReference type="Proteomes" id="UP000013280"/>
    </source>
</evidence>
<accession>R0E1T3</accession>
<dbReference type="PATRIC" id="fig|1264675.3.peg.14"/>
<dbReference type="RefSeq" id="WP_004625993.1">
    <property type="nucleotide sequence ID" value="NZ_APMQ01000001.1"/>
</dbReference>
<dbReference type="EMBL" id="APMQ01000001">
    <property type="protein sequence ID" value="ENZ79598.1"/>
    <property type="molecule type" value="Genomic_DNA"/>
</dbReference>
<protein>
    <submittedName>
        <fullName evidence="1">Uncharacterized protein</fullName>
    </submittedName>
</protein>
<proteinExistence type="predicted"/>